<evidence type="ECO:0000313" key="2">
    <source>
        <dbReference type="EMBL" id="PWD50779.1"/>
    </source>
</evidence>
<accession>A0A2U1ZUY4</accession>
<dbReference type="Proteomes" id="UP000245166">
    <property type="component" value="Unassembled WGS sequence"/>
</dbReference>
<organism evidence="2 3">
    <name type="scientific">Serinibacter arcticus</name>
    <dbReference type="NCBI Taxonomy" id="1655435"/>
    <lineage>
        <taxon>Bacteria</taxon>
        <taxon>Bacillati</taxon>
        <taxon>Actinomycetota</taxon>
        <taxon>Actinomycetes</taxon>
        <taxon>Micrococcales</taxon>
        <taxon>Beutenbergiaceae</taxon>
        <taxon>Serinibacter</taxon>
    </lineage>
</organism>
<keyword evidence="1" id="KW-0812">Transmembrane</keyword>
<comment type="caution">
    <text evidence="2">The sequence shown here is derived from an EMBL/GenBank/DDBJ whole genome shotgun (WGS) entry which is preliminary data.</text>
</comment>
<dbReference type="AlphaFoldDB" id="A0A2U1ZUY4"/>
<proteinExistence type="predicted"/>
<name>A0A2U1ZUY4_9MICO</name>
<sequence>MAWYWLWGAIALAVGLFIAAAGWAALAAGPIVTTAALVGVVTHRRWAHPALWIGLGLTLGVLLHVILGIVQGDTASTLLL</sequence>
<reference evidence="2 3" key="1">
    <citation type="submission" date="2018-03" db="EMBL/GenBank/DDBJ databases">
        <title>Genome assembly of novel Miniimonas species PCH200.</title>
        <authorList>
            <person name="Thakur V."/>
            <person name="Kumar V."/>
            <person name="Singh D."/>
        </authorList>
    </citation>
    <scope>NUCLEOTIDE SEQUENCE [LARGE SCALE GENOMIC DNA]</scope>
    <source>
        <strain evidence="2 3">PCH200</strain>
    </source>
</reference>
<keyword evidence="1" id="KW-0472">Membrane</keyword>
<evidence type="ECO:0000256" key="1">
    <source>
        <dbReference type="SAM" id="Phobius"/>
    </source>
</evidence>
<protein>
    <submittedName>
        <fullName evidence="2">Uncharacterized protein</fullName>
    </submittedName>
</protein>
<feature type="transmembrane region" description="Helical" evidence="1">
    <location>
        <begin position="51"/>
        <end position="70"/>
    </location>
</feature>
<keyword evidence="1" id="KW-1133">Transmembrane helix</keyword>
<dbReference type="EMBL" id="PYHR01000002">
    <property type="protein sequence ID" value="PWD50779.1"/>
    <property type="molecule type" value="Genomic_DNA"/>
</dbReference>
<evidence type="ECO:0000313" key="3">
    <source>
        <dbReference type="Proteomes" id="UP000245166"/>
    </source>
</evidence>
<dbReference type="RefSeq" id="WP_109229161.1">
    <property type="nucleotide sequence ID" value="NZ_PYHR01000002.1"/>
</dbReference>
<gene>
    <name evidence="2" type="ORF">C8046_09100</name>
</gene>
<keyword evidence="3" id="KW-1185">Reference proteome</keyword>